<protein>
    <recommendedName>
        <fullName evidence="2">Phage-related protein</fullName>
    </recommendedName>
</protein>
<name>A0A0M0KN69_ALKHA</name>
<evidence type="ECO:0000313" key="1">
    <source>
        <dbReference type="EMBL" id="KOO40037.1"/>
    </source>
</evidence>
<dbReference type="PANTHER" id="PTHR37813:SF1">
    <property type="entry name" value="FELS-2 PROPHAGE PROTEIN"/>
    <property type="match status" value="1"/>
</dbReference>
<accession>A0A0M0KN69</accession>
<dbReference type="SUPFAM" id="SSF48371">
    <property type="entry name" value="ARM repeat"/>
    <property type="match status" value="1"/>
</dbReference>
<dbReference type="InterPro" id="IPR016024">
    <property type="entry name" value="ARM-type_fold"/>
</dbReference>
<dbReference type="Gene3D" id="1.20.120.20">
    <property type="entry name" value="Apolipoprotein"/>
    <property type="match status" value="1"/>
</dbReference>
<gene>
    <name evidence="1" type="ORF">AMD02_15205</name>
</gene>
<dbReference type="GeneID" id="87596527"/>
<reference evidence="1" key="1">
    <citation type="submission" date="2015-08" db="EMBL/GenBank/DDBJ databases">
        <title>Complete DNA Sequence of Pseudomonas syringae pv. actinidiae, the Causal Agent of Kiwifruit Canker Disease.</title>
        <authorList>
            <person name="Rikkerink E.H.A."/>
            <person name="Fineran P.C."/>
        </authorList>
    </citation>
    <scope>NUCLEOTIDE SEQUENCE</scope>
    <source>
        <strain evidence="1">DSM 13666</strain>
    </source>
</reference>
<proteinExistence type="predicted"/>
<dbReference type="PATRIC" id="fig|136160.3.peg.3522"/>
<dbReference type="RefSeq" id="WP_053431888.1">
    <property type="nucleotide sequence ID" value="NZ_CP040441.1"/>
</dbReference>
<organism evidence="1">
    <name type="scientific">Halalkalibacterium halodurans</name>
    <name type="common">Bacillus halodurans</name>
    <dbReference type="NCBI Taxonomy" id="86665"/>
    <lineage>
        <taxon>Bacteria</taxon>
        <taxon>Bacillati</taxon>
        <taxon>Bacillota</taxon>
        <taxon>Bacilli</taxon>
        <taxon>Bacillales</taxon>
        <taxon>Bacillaceae</taxon>
        <taxon>Halalkalibacterium (ex Joshi et al. 2022)</taxon>
    </lineage>
</organism>
<dbReference type="EMBL" id="LILD01000001">
    <property type="protein sequence ID" value="KOO40037.1"/>
    <property type="molecule type" value="Genomic_DNA"/>
</dbReference>
<sequence>MDSLISFGKDLKKWSDSFTETAKKVGEFTKVNEDSLKTIEVYGQKVAGIGESLSEGLSSAVNTASEFEKTLSSVGKMIGLSDDALGVFMPKLHPIILAIVAIGAALVYAYNEFEWFRDIVDTAWAKIEETITSATEAIWDILTEIFGQIMEIISPVIELIKEDFTEAGSVIIDKFGEAFMFVADLISDVITFISEVVMTGLTVIQEFLTEHGGTITAILIGAYEFIKEGIEFVISFIADIIEMVLDAISQFWEEHGQTIMDFAEAAWETIKTVVSEVINTVMEVVNQVLDRISELWDEHGETIMAIVKGAFEFIKTIIGTVIDVIRERISTWLEAAKIIFDTVWPAISSIVKVAWELIKLSVKNAIDYVSGIIDTVMNLIKGDWEGAWESIKNTAERIWNNMEAFFESVNLIEIGKDLIRGLWEGIGSMKDWILGKIGGFMDSIVNNLLSFFGIKSPSRLFRDDIGQWLPKGLAVGIEGNLNTVDKAITVMTNLVPSTIDAPAMAAMEVARPNLSGGSIHGELAVSGGMTTSNTESLLGQIVDELRRQKDRIIEMDSRIVGRLVEPHVSESQGRKQYRTQRSPR</sequence>
<evidence type="ECO:0008006" key="2">
    <source>
        <dbReference type="Google" id="ProtNLM"/>
    </source>
</evidence>
<dbReference type="PANTHER" id="PTHR37813">
    <property type="entry name" value="FELS-2 PROPHAGE PROTEIN"/>
    <property type="match status" value="1"/>
</dbReference>
<comment type="caution">
    <text evidence="1">The sequence shown here is derived from an EMBL/GenBank/DDBJ whole genome shotgun (WGS) entry which is preliminary data.</text>
</comment>
<dbReference type="AlphaFoldDB" id="A0A0M0KN69"/>